<dbReference type="FunFam" id="3.40.50.720:FF:000115">
    <property type="entry name" value="3-oxoacyl-[acyl-carrier-protein] reductase FabG"/>
    <property type="match status" value="1"/>
</dbReference>
<dbReference type="InterPro" id="IPR057326">
    <property type="entry name" value="KR_dom"/>
</dbReference>
<evidence type="ECO:0000313" key="12">
    <source>
        <dbReference type="Proteomes" id="UP000236197"/>
    </source>
</evidence>
<gene>
    <name evidence="11" type="primary">fabG</name>
    <name evidence="11" type="ORF">C2L71_08105</name>
</gene>
<feature type="binding site" evidence="8">
    <location>
        <position position="97"/>
    </location>
    <ligand>
        <name>NADP(+)</name>
        <dbReference type="ChEBI" id="CHEBI:58349"/>
    </ligand>
</feature>
<dbReference type="PRINTS" id="PR00080">
    <property type="entry name" value="SDRFAMILY"/>
</dbReference>
<dbReference type="PRINTS" id="PR00081">
    <property type="entry name" value="GDHRDH"/>
</dbReference>
<comment type="subunit">
    <text evidence="9">Homotetramer.</text>
</comment>
<dbReference type="InterPro" id="IPR002347">
    <property type="entry name" value="SDR_fam"/>
</dbReference>
<keyword evidence="9" id="KW-0276">Fatty acid metabolism</keyword>
<dbReference type="NCBIfam" id="TIGR01830">
    <property type="entry name" value="3oxo_ACP_reduc"/>
    <property type="match status" value="1"/>
</dbReference>
<organism evidence="11 12">
    <name type="scientific">Enteroscipio rubneri</name>
    <dbReference type="NCBI Taxonomy" id="2070686"/>
    <lineage>
        <taxon>Bacteria</taxon>
        <taxon>Bacillati</taxon>
        <taxon>Actinomycetota</taxon>
        <taxon>Coriobacteriia</taxon>
        <taxon>Eggerthellales</taxon>
        <taxon>Eggerthellaceae</taxon>
        <taxon>Enteroscipio</taxon>
    </lineage>
</organism>
<dbReference type="CDD" id="cd05333">
    <property type="entry name" value="BKR_SDR_c"/>
    <property type="match status" value="1"/>
</dbReference>
<accession>A0A2K2UAQ9</accession>
<feature type="binding site" evidence="8">
    <location>
        <position position="195"/>
    </location>
    <ligand>
        <name>NADP(+)</name>
        <dbReference type="ChEBI" id="CHEBI:58349"/>
    </ligand>
</feature>
<dbReference type="Proteomes" id="UP000236197">
    <property type="component" value="Unassembled WGS sequence"/>
</dbReference>
<comment type="function">
    <text evidence="9">Catalyzes the NADPH-dependent reduction of beta-ketoacyl-ACP substrates to beta-hydroxyacyl-ACP products, the first reductive step in the elongation cycle of fatty acid biosynthesis.</text>
</comment>
<dbReference type="NCBIfam" id="NF005559">
    <property type="entry name" value="PRK07231.1"/>
    <property type="match status" value="1"/>
</dbReference>
<evidence type="ECO:0000256" key="7">
    <source>
        <dbReference type="PIRSR" id="PIRSR611284-1"/>
    </source>
</evidence>
<evidence type="ECO:0000256" key="5">
    <source>
        <dbReference type="ARBA" id="ARBA00023002"/>
    </source>
</evidence>
<evidence type="ECO:0000256" key="2">
    <source>
        <dbReference type="ARBA" id="ARBA00006484"/>
    </source>
</evidence>
<comment type="pathway">
    <text evidence="1 9">Lipid metabolism; fatty acid biosynthesis.</text>
</comment>
<dbReference type="SMART" id="SM00822">
    <property type="entry name" value="PKS_KR"/>
    <property type="match status" value="1"/>
</dbReference>
<dbReference type="PANTHER" id="PTHR42879">
    <property type="entry name" value="3-OXOACYL-(ACYL-CARRIER-PROTEIN) REDUCTASE"/>
    <property type="match status" value="1"/>
</dbReference>
<dbReference type="InterPro" id="IPR011284">
    <property type="entry name" value="3oxo_ACP_reduc"/>
</dbReference>
<dbReference type="UniPathway" id="UPA00094"/>
<feature type="binding site" evidence="8">
    <location>
        <begin position="70"/>
        <end position="71"/>
    </location>
    <ligand>
        <name>NADP(+)</name>
        <dbReference type="ChEBI" id="CHEBI:58349"/>
    </ligand>
</feature>
<evidence type="ECO:0000259" key="10">
    <source>
        <dbReference type="SMART" id="SM00822"/>
    </source>
</evidence>
<dbReference type="InterPro" id="IPR036291">
    <property type="entry name" value="NAD(P)-bd_dom_sf"/>
</dbReference>
<feature type="binding site" evidence="8">
    <location>
        <begin position="16"/>
        <end position="19"/>
    </location>
    <ligand>
        <name>NADP(+)</name>
        <dbReference type="ChEBI" id="CHEBI:58349"/>
    </ligand>
</feature>
<keyword evidence="9" id="KW-0275">Fatty acid biosynthesis</keyword>
<keyword evidence="5 9" id="KW-0560">Oxidoreductase</keyword>
<feature type="binding site" evidence="8">
    <location>
        <begin position="162"/>
        <end position="166"/>
    </location>
    <ligand>
        <name>NADP(+)</name>
        <dbReference type="ChEBI" id="CHEBI:58349"/>
    </ligand>
</feature>
<comment type="caution">
    <text evidence="11">The sequence shown here is derived from an EMBL/GenBank/DDBJ whole genome shotgun (WGS) entry which is preliminary data.</text>
</comment>
<reference evidence="12" key="1">
    <citation type="submission" date="2018-01" db="EMBL/GenBank/DDBJ databases">
        <title>Rubneribacter badeniensis gen. nov., sp. nov., and Colonibacter rubneri, gen. nov., sp. nov., WGS of new members of the Eggerthellaceae.</title>
        <authorList>
            <person name="Danylec N."/>
            <person name="Stoll D.A."/>
            <person name="Doetsch A."/>
            <person name="Kulling S.E."/>
            <person name="Huch M."/>
        </authorList>
    </citation>
    <scope>NUCLEOTIDE SEQUENCE [LARGE SCALE GENOMIC DNA]</scope>
    <source>
        <strain evidence="12">ResAG-96</strain>
    </source>
</reference>
<keyword evidence="4 8" id="KW-0521">NADP</keyword>
<dbReference type="Pfam" id="PF13561">
    <property type="entry name" value="adh_short_C2"/>
    <property type="match status" value="1"/>
</dbReference>
<protein>
    <recommendedName>
        <fullName evidence="3 9">3-oxoacyl-[acyl-carrier-protein] reductase</fullName>
        <ecNumber evidence="3 9">1.1.1.100</ecNumber>
    </recommendedName>
</protein>
<evidence type="ECO:0000256" key="4">
    <source>
        <dbReference type="ARBA" id="ARBA00022857"/>
    </source>
</evidence>
<keyword evidence="9" id="KW-0443">Lipid metabolism</keyword>
<keyword evidence="12" id="KW-1185">Reference proteome</keyword>
<evidence type="ECO:0000256" key="9">
    <source>
        <dbReference type="RuleBase" id="RU366074"/>
    </source>
</evidence>
<evidence type="ECO:0000256" key="6">
    <source>
        <dbReference type="ARBA" id="ARBA00048508"/>
    </source>
</evidence>
<evidence type="ECO:0000313" key="11">
    <source>
        <dbReference type="EMBL" id="PNV67374.1"/>
    </source>
</evidence>
<sequence>MTNETETPRRSAVVTGSNRGIGRAVAEELARAGFDVCVNCSSERGLVEARAFAASLEADCGVRAIAVAANVADAADAAALIDAAHEEFGRVDVLVNNAGITRDGLLARMKEEDFDAVIDVNLKGTFNCCKAAAQRMMKQRYGRIVNLSSVVGVAGNAGQANYAASKAGVIGLTKSIARELAARNVTANAVAPGFIATDMTDALSEKQREAILGRIASKRLGDPEDVAKLVRFLASEEAGYITGQVICIDGGMSL</sequence>
<dbReference type="EC" id="1.1.1.100" evidence="3 9"/>
<dbReference type="PROSITE" id="PS00061">
    <property type="entry name" value="ADH_SHORT"/>
    <property type="match status" value="1"/>
</dbReference>
<dbReference type="AlphaFoldDB" id="A0A2K2UAQ9"/>
<proteinExistence type="inferred from homology"/>
<dbReference type="GO" id="GO:0006633">
    <property type="term" value="P:fatty acid biosynthetic process"/>
    <property type="evidence" value="ECO:0007669"/>
    <property type="project" value="UniProtKB-UniPathway"/>
</dbReference>
<evidence type="ECO:0000256" key="3">
    <source>
        <dbReference type="ARBA" id="ARBA00012948"/>
    </source>
</evidence>
<feature type="domain" description="Ketoreductase" evidence="10">
    <location>
        <begin position="10"/>
        <end position="193"/>
    </location>
</feature>
<dbReference type="RefSeq" id="WP_103265267.1">
    <property type="nucleotide sequence ID" value="NZ_CABMLE010000009.1"/>
</dbReference>
<dbReference type="PANTHER" id="PTHR42879:SF2">
    <property type="entry name" value="3-OXOACYL-[ACYL-CARRIER-PROTEIN] REDUCTASE FABG"/>
    <property type="match status" value="1"/>
</dbReference>
<dbReference type="Gene3D" id="3.40.50.720">
    <property type="entry name" value="NAD(P)-binding Rossmann-like Domain"/>
    <property type="match status" value="1"/>
</dbReference>
<dbReference type="OrthoDB" id="9808187at2"/>
<dbReference type="EMBL" id="PPEK01000009">
    <property type="protein sequence ID" value="PNV67374.1"/>
    <property type="molecule type" value="Genomic_DNA"/>
</dbReference>
<dbReference type="InterPro" id="IPR020904">
    <property type="entry name" value="Sc_DH/Rdtase_CS"/>
</dbReference>
<evidence type="ECO:0000256" key="1">
    <source>
        <dbReference type="ARBA" id="ARBA00005194"/>
    </source>
</evidence>
<dbReference type="InterPro" id="IPR050259">
    <property type="entry name" value="SDR"/>
</dbReference>
<name>A0A2K2UAQ9_9ACTN</name>
<dbReference type="SUPFAM" id="SSF51735">
    <property type="entry name" value="NAD(P)-binding Rossmann-fold domains"/>
    <property type="match status" value="1"/>
</dbReference>
<comment type="catalytic activity">
    <reaction evidence="6 9">
        <text>a (3R)-hydroxyacyl-[ACP] + NADP(+) = a 3-oxoacyl-[ACP] + NADPH + H(+)</text>
        <dbReference type="Rhea" id="RHEA:17397"/>
        <dbReference type="Rhea" id="RHEA-COMP:9916"/>
        <dbReference type="Rhea" id="RHEA-COMP:9945"/>
        <dbReference type="ChEBI" id="CHEBI:15378"/>
        <dbReference type="ChEBI" id="CHEBI:57783"/>
        <dbReference type="ChEBI" id="CHEBI:58349"/>
        <dbReference type="ChEBI" id="CHEBI:78776"/>
        <dbReference type="ChEBI" id="CHEBI:78827"/>
        <dbReference type="EC" id="1.1.1.100"/>
    </reaction>
</comment>
<keyword evidence="9" id="KW-0444">Lipid biosynthesis</keyword>
<dbReference type="GO" id="GO:0051287">
    <property type="term" value="F:NAD binding"/>
    <property type="evidence" value="ECO:0007669"/>
    <property type="project" value="UniProtKB-UniRule"/>
</dbReference>
<comment type="similarity">
    <text evidence="2 9">Belongs to the short-chain dehydrogenases/reductases (SDR) family.</text>
</comment>
<dbReference type="NCBIfam" id="NF009466">
    <property type="entry name" value="PRK12826.1-2"/>
    <property type="match status" value="1"/>
</dbReference>
<evidence type="ECO:0000256" key="8">
    <source>
        <dbReference type="PIRSR" id="PIRSR611284-2"/>
    </source>
</evidence>
<dbReference type="GO" id="GO:0004316">
    <property type="term" value="F:3-oxoacyl-[acyl-carrier-protein] reductase (NADPH) activity"/>
    <property type="evidence" value="ECO:0007669"/>
    <property type="project" value="UniProtKB-UniRule"/>
</dbReference>
<feature type="active site" description="Proton acceptor" evidence="7">
    <location>
        <position position="162"/>
    </location>
</feature>